<dbReference type="OrthoDB" id="5831756at2759"/>
<dbReference type="InterPro" id="IPR010439">
    <property type="entry name" value="MUN_dom"/>
</dbReference>
<dbReference type="GO" id="GO:0098831">
    <property type="term" value="C:presynaptic active zone cytoplasmic component"/>
    <property type="evidence" value="ECO:0007669"/>
    <property type="project" value="TreeGrafter"/>
</dbReference>
<dbReference type="InterPro" id="IPR027080">
    <property type="entry name" value="Unc-13"/>
</dbReference>
<evidence type="ECO:0000313" key="4">
    <source>
        <dbReference type="Proteomes" id="UP000784294"/>
    </source>
</evidence>
<feature type="domain" description="MHD2" evidence="2">
    <location>
        <begin position="107"/>
        <end position="207"/>
    </location>
</feature>
<gene>
    <name evidence="3" type="ORF">PXEA_LOCUS11322</name>
</gene>
<name>A0A448WQV1_9PLAT</name>
<dbReference type="GO" id="GO:0042734">
    <property type="term" value="C:presynaptic membrane"/>
    <property type="evidence" value="ECO:0007669"/>
    <property type="project" value="TreeGrafter"/>
</dbReference>
<dbReference type="GO" id="GO:0019992">
    <property type="term" value="F:diacylglycerol binding"/>
    <property type="evidence" value="ECO:0007669"/>
    <property type="project" value="InterPro"/>
</dbReference>
<dbReference type="Proteomes" id="UP000784294">
    <property type="component" value="Unassembled WGS sequence"/>
</dbReference>
<evidence type="ECO:0000259" key="2">
    <source>
        <dbReference type="PROSITE" id="PS51259"/>
    </source>
</evidence>
<protein>
    <recommendedName>
        <fullName evidence="2">MHD2 domain-containing protein</fullName>
    </recommendedName>
</protein>
<evidence type="ECO:0000256" key="1">
    <source>
        <dbReference type="SAM" id="MobiDB-lite"/>
    </source>
</evidence>
<dbReference type="GO" id="GO:0043195">
    <property type="term" value="C:terminal bouton"/>
    <property type="evidence" value="ECO:0007669"/>
    <property type="project" value="TreeGrafter"/>
</dbReference>
<sequence>MEHTHDALNELQAKLNDVVDFLVGHFAGEFEEGIRTHVKEMGKLLQKCKLSAPPSSAASRAPTNTAPHSGASQLGNGTVASNTNDGGGSGNSMLCTINSNTMEEEAEHCLRPLMDHFESLLAYLAGACEKTVLKRLLKELWRITVQNLEKLVILPPVNDPKQFRPRIGPINTPSGSRTMTVQIVSLPRVPFGHRADLHFKEGVTFLF</sequence>
<dbReference type="GO" id="GO:0099525">
    <property type="term" value="P:presynaptic dense core vesicle exocytosis"/>
    <property type="evidence" value="ECO:0007669"/>
    <property type="project" value="TreeGrafter"/>
</dbReference>
<dbReference type="GO" id="GO:0017075">
    <property type="term" value="F:syntaxin-1 binding"/>
    <property type="evidence" value="ECO:0007669"/>
    <property type="project" value="TreeGrafter"/>
</dbReference>
<dbReference type="InterPro" id="IPR014772">
    <property type="entry name" value="Munc13_dom-2"/>
</dbReference>
<dbReference type="EMBL" id="CAAALY010034648">
    <property type="protein sequence ID" value="VEL17882.1"/>
    <property type="molecule type" value="Genomic_DNA"/>
</dbReference>
<evidence type="ECO:0000313" key="3">
    <source>
        <dbReference type="EMBL" id="VEL17882.1"/>
    </source>
</evidence>
<keyword evidence="4" id="KW-1185">Reference proteome</keyword>
<reference evidence="3" key="1">
    <citation type="submission" date="2018-11" db="EMBL/GenBank/DDBJ databases">
        <authorList>
            <consortium name="Pathogen Informatics"/>
        </authorList>
    </citation>
    <scope>NUCLEOTIDE SEQUENCE</scope>
</reference>
<dbReference type="PROSITE" id="PS51259">
    <property type="entry name" value="MHD2"/>
    <property type="match status" value="1"/>
</dbReference>
<feature type="compositionally biased region" description="Polar residues" evidence="1">
    <location>
        <begin position="70"/>
        <end position="80"/>
    </location>
</feature>
<dbReference type="GO" id="GO:0031594">
    <property type="term" value="C:neuromuscular junction"/>
    <property type="evidence" value="ECO:0007669"/>
    <property type="project" value="TreeGrafter"/>
</dbReference>
<dbReference type="GO" id="GO:0035249">
    <property type="term" value="P:synaptic transmission, glutamatergic"/>
    <property type="evidence" value="ECO:0007669"/>
    <property type="project" value="TreeGrafter"/>
</dbReference>
<dbReference type="PANTHER" id="PTHR10480">
    <property type="entry name" value="PROTEIN UNC-13 HOMOLOG"/>
    <property type="match status" value="1"/>
</dbReference>
<organism evidence="3 4">
    <name type="scientific">Protopolystoma xenopodis</name>
    <dbReference type="NCBI Taxonomy" id="117903"/>
    <lineage>
        <taxon>Eukaryota</taxon>
        <taxon>Metazoa</taxon>
        <taxon>Spiralia</taxon>
        <taxon>Lophotrochozoa</taxon>
        <taxon>Platyhelminthes</taxon>
        <taxon>Monogenea</taxon>
        <taxon>Polyopisthocotylea</taxon>
        <taxon>Polystomatidea</taxon>
        <taxon>Polystomatidae</taxon>
        <taxon>Protopolystoma</taxon>
    </lineage>
</organism>
<dbReference type="GO" id="GO:0016081">
    <property type="term" value="P:synaptic vesicle docking"/>
    <property type="evidence" value="ECO:0007669"/>
    <property type="project" value="TreeGrafter"/>
</dbReference>
<dbReference type="GO" id="GO:0005516">
    <property type="term" value="F:calmodulin binding"/>
    <property type="evidence" value="ECO:0007669"/>
    <property type="project" value="TreeGrafter"/>
</dbReference>
<dbReference type="GO" id="GO:0030672">
    <property type="term" value="C:synaptic vesicle membrane"/>
    <property type="evidence" value="ECO:0007669"/>
    <property type="project" value="TreeGrafter"/>
</dbReference>
<comment type="caution">
    <text evidence="3">The sequence shown here is derived from an EMBL/GenBank/DDBJ whole genome shotgun (WGS) entry which is preliminary data.</text>
</comment>
<dbReference type="GO" id="GO:0016082">
    <property type="term" value="P:synaptic vesicle priming"/>
    <property type="evidence" value="ECO:0007669"/>
    <property type="project" value="TreeGrafter"/>
</dbReference>
<dbReference type="Pfam" id="PF06292">
    <property type="entry name" value="MUN"/>
    <property type="match status" value="1"/>
</dbReference>
<dbReference type="PANTHER" id="PTHR10480:SF12">
    <property type="entry name" value="UNC-13, ISOFORM E"/>
    <property type="match status" value="1"/>
</dbReference>
<dbReference type="GO" id="GO:0061789">
    <property type="term" value="P:dense core granule priming"/>
    <property type="evidence" value="ECO:0007669"/>
    <property type="project" value="TreeGrafter"/>
</dbReference>
<feature type="compositionally biased region" description="Low complexity" evidence="1">
    <location>
        <begin position="53"/>
        <end position="67"/>
    </location>
</feature>
<proteinExistence type="predicted"/>
<dbReference type="Gene3D" id="1.20.58.1100">
    <property type="match status" value="1"/>
</dbReference>
<dbReference type="AlphaFoldDB" id="A0A448WQV1"/>
<feature type="region of interest" description="Disordered" evidence="1">
    <location>
        <begin position="53"/>
        <end position="90"/>
    </location>
</feature>
<accession>A0A448WQV1</accession>